<reference evidence="2 3" key="1">
    <citation type="submission" date="2022-05" db="EMBL/GenBank/DDBJ databases">
        <authorList>
            <consortium name="Genoscope - CEA"/>
            <person name="William W."/>
        </authorList>
    </citation>
    <scope>NUCLEOTIDE SEQUENCE [LARGE SCALE GENOMIC DNA]</scope>
</reference>
<dbReference type="EMBL" id="CALNXI010002042">
    <property type="protein sequence ID" value="CAH3182042.1"/>
    <property type="molecule type" value="Genomic_DNA"/>
</dbReference>
<sequence length="168" mass="19115">FIPVLKAITHIESWVQSYRSGFESRTARLHLKERINEETRKRRERSHKGRHQSFAKEFGQGVRQQRMRGKTKERTGTLPLALSMFRKNTSAHGEVDLLKEVQGRHRDDRNSPKCTIGKVQIIKDGNNFCLSCLEEQRLVALLQGSVESDDSPASGGDEEEGEQAKADN</sequence>
<gene>
    <name evidence="2" type="ORF">PEVE_00013986</name>
</gene>
<evidence type="ECO:0000313" key="3">
    <source>
        <dbReference type="Proteomes" id="UP001159427"/>
    </source>
</evidence>
<protein>
    <submittedName>
        <fullName evidence="2">Uncharacterized protein</fullName>
    </submittedName>
</protein>
<feature type="region of interest" description="Disordered" evidence="1">
    <location>
        <begin position="144"/>
        <end position="168"/>
    </location>
</feature>
<comment type="caution">
    <text evidence="2">The sequence shown here is derived from an EMBL/GenBank/DDBJ whole genome shotgun (WGS) entry which is preliminary data.</text>
</comment>
<evidence type="ECO:0000256" key="1">
    <source>
        <dbReference type="SAM" id="MobiDB-lite"/>
    </source>
</evidence>
<evidence type="ECO:0000313" key="2">
    <source>
        <dbReference type="EMBL" id="CAH3182042.1"/>
    </source>
</evidence>
<feature type="non-terminal residue" evidence="2">
    <location>
        <position position="168"/>
    </location>
</feature>
<dbReference type="Proteomes" id="UP001159427">
    <property type="component" value="Unassembled WGS sequence"/>
</dbReference>
<name>A0ABN8RWV5_9CNID</name>
<feature type="non-terminal residue" evidence="2">
    <location>
        <position position="1"/>
    </location>
</feature>
<accession>A0ABN8RWV5</accession>
<organism evidence="2 3">
    <name type="scientific">Porites evermanni</name>
    <dbReference type="NCBI Taxonomy" id="104178"/>
    <lineage>
        <taxon>Eukaryota</taxon>
        <taxon>Metazoa</taxon>
        <taxon>Cnidaria</taxon>
        <taxon>Anthozoa</taxon>
        <taxon>Hexacorallia</taxon>
        <taxon>Scleractinia</taxon>
        <taxon>Fungiina</taxon>
        <taxon>Poritidae</taxon>
        <taxon>Porites</taxon>
    </lineage>
</organism>
<proteinExistence type="predicted"/>
<keyword evidence="3" id="KW-1185">Reference proteome</keyword>